<keyword evidence="6" id="KW-0574">Periplasm</keyword>
<dbReference type="InterPro" id="IPR019800">
    <property type="entry name" value="Glyco_hydro_3_AS"/>
</dbReference>
<dbReference type="NCBIfam" id="NF011678">
    <property type="entry name" value="PRK15098.1"/>
    <property type="match status" value="1"/>
</dbReference>
<dbReference type="InterPro" id="IPR013783">
    <property type="entry name" value="Ig-like_fold"/>
</dbReference>
<feature type="signal peptide" evidence="14">
    <location>
        <begin position="1"/>
        <end position="29"/>
    </location>
</feature>
<dbReference type="Proteomes" id="UP000537161">
    <property type="component" value="Unassembled WGS sequence"/>
</dbReference>
<organism evidence="16 17">
    <name type="scientific">Sphingopyxis panaciterrulae</name>
    <dbReference type="NCBI Taxonomy" id="462372"/>
    <lineage>
        <taxon>Bacteria</taxon>
        <taxon>Pseudomonadati</taxon>
        <taxon>Pseudomonadota</taxon>
        <taxon>Alphaproteobacteria</taxon>
        <taxon>Sphingomonadales</taxon>
        <taxon>Sphingomonadaceae</taxon>
        <taxon>Sphingopyxis</taxon>
    </lineage>
</organism>
<keyword evidence="5 14" id="KW-0732">Signal</keyword>
<dbReference type="GO" id="GO:0008422">
    <property type="term" value="F:beta-glucosidase activity"/>
    <property type="evidence" value="ECO:0007669"/>
    <property type="project" value="UniProtKB-EC"/>
</dbReference>
<comment type="catalytic activity">
    <reaction evidence="1">
        <text>Hydrolysis of terminal, non-reducing beta-D-glucosyl residues with release of beta-D-glucose.</text>
        <dbReference type="EC" id="3.2.1.21"/>
    </reaction>
</comment>
<evidence type="ECO:0000256" key="1">
    <source>
        <dbReference type="ARBA" id="ARBA00000448"/>
    </source>
</evidence>
<dbReference type="GO" id="GO:0009251">
    <property type="term" value="P:glucan catabolic process"/>
    <property type="evidence" value="ECO:0007669"/>
    <property type="project" value="TreeGrafter"/>
</dbReference>
<proteinExistence type="inferred from homology"/>
<evidence type="ECO:0000256" key="8">
    <source>
        <dbReference type="ARBA" id="ARBA00023295"/>
    </source>
</evidence>
<evidence type="ECO:0000256" key="12">
    <source>
        <dbReference type="ARBA" id="ARBA00067498"/>
    </source>
</evidence>
<evidence type="ECO:0000256" key="3">
    <source>
        <dbReference type="ARBA" id="ARBA00005336"/>
    </source>
</evidence>
<comment type="caution">
    <text evidence="16">The sequence shown here is derived from an EMBL/GenBank/DDBJ whole genome shotgun (WGS) entry which is preliminary data.</text>
</comment>
<dbReference type="Pfam" id="PF01915">
    <property type="entry name" value="Glyco_hydro_3_C"/>
    <property type="match status" value="1"/>
</dbReference>
<dbReference type="PANTHER" id="PTHR30620:SF16">
    <property type="entry name" value="LYSOSOMAL BETA GLUCOSIDASE"/>
    <property type="match status" value="1"/>
</dbReference>
<dbReference type="InterPro" id="IPR051915">
    <property type="entry name" value="Cellulose_Degrad_GH3"/>
</dbReference>
<comment type="subcellular location">
    <subcellularLocation>
        <location evidence="2">Periplasm</location>
    </subcellularLocation>
</comment>
<feature type="chain" id="PRO_5030988142" description="Periplasmic beta-glucosidase" evidence="14">
    <location>
        <begin position="30"/>
        <end position="771"/>
    </location>
</feature>
<evidence type="ECO:0000256" key="2">
    <source>
        <dbReference type="ARBA" id="ARBA00004418"/>
    </source>
</evidence>
<keyword evidence="17" id="KW-1185">Reference proteome</keyword>
<dbReference type="RefSeq" id="WP_184097551.1">
    <property type="nucleotide sequence ID" value="NZ_JACIJH010000004.1"/>
</dbReference>
<dbReference type="InterPro" id="IPR036962">
    <property type="entry name" value="Glyco_hydro_3_N_sf"/>
</dbReference>
<keyword evidence="8 13" id="KW-0326">Glycosidase</keyword>
<dbReference type="Gene3D" id="3.20.20.300">
    <property type="entry name" value="Glycoside hydrolase, family 3, N-terminal domain"/>
    <property type="match status" value="1"/>
</dbReference>
<evidence type="ECO:0000256" key="9">
    <source>
        <dbReference type="ARBA" id="ARBA00031448"/>
    </source>
</evidence>
<dbReference type="PROSITE" id="PS00775">
    <property type="entry name" value="GLYCOSYL_HYDROL_F3"/>
    <property type="match status" value="1"/>
</dbReference>
<dbReference type="PRINTS" id="PR00133">
    <property type="entry name" value="GLHYDRLASE3"/>
</dbReference>
<dbReference type="Pfam" id="PF00933">
    <property type="entry name" value="Glyco_hydro_3"/>
    <property type="match status" value="1"/>
</dbReference>
<protein>
    <recommendedName>
        <fullName evidence="12">Periplasmic beta-glucosidase</fullName>
        <ecNumber evidence="4">3.2.1.21</ecNumber>
    </recommendedName>
    <alternativeName>
        <fullName evidence="11">Beta-D-glucoside glucohydrolase</fullName>
    </alternativeName>
    <alternativeName>
        <fullName evidence="9">Cellobiase</fullName>
    </alternativeName>
    <alternativeName>
        <fullName evidence="10">Gentiobiase</fullName>
    </alternativeName>
</protein>
<dbReference type="FunFam" id="2.60.40.10:FF:000495">
    <property type="entry name" value="Periplasmic beta-glucosidase"/>
    <property type="match status" value="1"/>
</dbReference>
<evidence type="ECO:0000259" key="15">
    <source>
        <dbReference type="SMART" id="SM01217"/>
    </source>
</evidence>
<dbReference type="SUPFAM" id="SSF51445">
    <property type="entry name" value="(Trans)glycosidases"/>
    <property type="match status" value="1"/>
</dbReference>
<evidence type="ECO:0000256" key="4">
    <source>
        <dbReference type="ARBA" id="ARBA00012744"/>
    </source>
</evidence>
<evidence type="ECO:0000256" key="7">
    <source>
        <dbReference type="ARBA" id="ARBA00022801"/>
    </source>
</evidence>
<dbReference type="Gene3D" id="2.60.40.10">
    <property type="entry name" value="Immunoglobulins"/>
    <property type="match status" value="1"/>
</dbReference>
<evidence type="ECO:0000256" key="13">
    <source>
        <dbReference type="RuleBase" id="RU361161"/>
    </source>
</evidence>
<feature type="domain" description="Fibronectin type III-like" evidence="15">
    <location>
        <begin position="690"/>
        <end position="759"/>
    </location>
</feature>
<comment type="similarity">
    <text evidence="3 13">Belongs to the glycosyl hydrolase 3 family.</text>
</comment>
<accession>A0A7W9B5C9</accession>
<dbReference type="InterPro" id="IPR002772">
    <property type="entry name" value="Glyco_hydro_3_C"/>
</dbReference>
<dbReference type="AlphaFoldDB" id="A0A7W9B5C9"/>
<dbReference type="EC" id="3.2.1.21" evidence="4"/>
<keyword evidence="7 13" id="KW-0378">Hydrolase</keyword>
<evidence type="ECO:0000256" key="10">
    <source>
        <dbReference type="ARBA" id="ARBA00032194"/>
    </source>
</evidence>
<dbReference type="FunFam" id="3.20.20.300:FF:000005">
    <property type="entry name" value="Periplasmic beta-glucosidase"/>
    <property type="match status" value="1"/>
</dbReference>
<dbReference type="GO" id="GO:0042597">
    <property type="term" value="C:periplasmic space"/>
    <property type="evidence" value="ECO:0007669"/>
    <property type="project" value="UniProtKB-SubCell"/>
</dbReference>
<dbReference type="InterPro" id="IPR017853">
    <property type="entry name" value="GH"/>
</dbReference>
<evidence type="ECO:0000256" key="5">
    <source>
        <dbReference type="ARBA" id="ARBA00022729"/>
    </source>
</evidence>
<dbReference type="InterPro" id="IPR001764">
    <property type="entry name" value="Glyco_hydro_3_N"/>
</dbReference>
<gene>
    <name evidence="16" type="ORF">FHR21_001914</name>
</gene>
<dbReference type="InterPro" id="IPR036881">
    <property type="entry name" value="Glyco_hydro_3_C_sf"/>
</dbReference>
<dbReference type="SUPFAM" id="SSF52279">
    <property type="entry name" value="Beta-D-glucan exohydrolase, C-terminal domain"/>
    <property type="match status" value="1"/>
</dbReference>
<dbReference type="EMBL" id="JACIJH010000004">
    <property type="protein sequence ID" value="MBB5706562.1"/>
    <property type="molecule type" value="Genomic_DNA"/>
</dbReference>
<evidence type="ECO:0000313" key="17">
    <source>
        <dbReference type="Proteomes" id="UP000537161"/>
    </source>
</evidence>
<dbReference type="Pfam" id="PF14310">
    <property type="entry name" value="Fn3-like"/>
    <property type="match status" value="1"/>
</dbReference>
<dbReference type="PANTHER" id="PTHR30620">
    <property type="entry name" value="PERIPLASMIC BETA-GLUCOSIDASE-RELATED"/>
    <property type="match status" value="1"/>
</dbReference>
<name>A0A7W9B5C9_9SPHN</name>
<dbReference type="Gene3D" id="3.40.50.1700">
    <property type="entry name" value="Glycoside hydrolase family 3 C-terminal domain"/>
    <property type="match status" value="1"/>
</dbReference>
<dbReference type="InterPro" id="IPR026891">
    <property type="entry name" value="Fn3-like"/>
</dbReference>
<evidence type="ECO:0000256" key="6">
    <source>
        <dbReference type="ARBA" id="ARBA00022764"/>
    </source>
</evidence>
<evidence type="ECO:0000313" key="16">
    <source>
        <dbReference type="EMBL" id="MBB5706562.1"/>
    </source>
</evidence>
<dbReference type="FunFam" id="3.40.50.1700:FF:000004">
    <property type="entry name" value="Periplasmic beta-glucosidase"/>
    <property type="match status" value="1"/>
</dbReference>
<dbReference type="SMART" id="SM01217">
    <property type="entry name" value="Fn3_like"/>
    <property type="match status" value="1"/>
</dbReference>
<evidence type="ECO:0000256" key="11">
    <source>
        <dbReference type="ARBA" id="ARBA00032594"/>
    </source>
</evidence>
<reference evidence="16 17" key="1">
    <citation type="submission" date="2020-08" db="EMBL/GenBank/DDBJ databases">
        <title>Genomic Encyclopedia of Type Strains, Phase IV (KMG-IV): sequencing the most valuable type-strain genomes for metagenomic binning, comparative biology and taxonomic classification.</title>
        <authorList>
            <person name="Goeker M."/>
        </authorList>
    </citation>
    <scope>NUCLEOTIDE SEQUENCE [LARGE SCALE GENOMIC DNA]</scope>
    <source>
        <strain evidence="16 17">DSM 27163</strain>
    </source>
</reference>
<sequence length="771" mass="83648">MPSMPRNLTRLTLAGLMLASSLASTPLLAGPAQADPAPVQVDSASWTKPDPAMDKFITDLMAKMTLEEKIGQLSLLTSDWDSTGPTMRQGYQDDIRKGRIGSIFNAFTARYTRELQRLAVEETRLKIPLLFGYDVIHGHRTIFPISLGEAASWDLQAIEKAARISATEASAEGIHWTFAPMVDVARDPRWGRISEGAGEDVYLGSRIAEARVRGFQGNDLKATDTVLATAKHFAAYGAAQAGRDYGTVDISERTLRDIYLPPFKAAADAGAATFMTAFNEYDGIPASGNRYLLTDVLRDKWGFKGFVVTDYTSINEMVPHGYAKDLQQAGEQAINAGVDMDLQGAVFMEYLAKSVAEGKVDVARIDAAVKAILEMKYRLGLFEDPYRYSNEAREKATVYRPDFLEAARDVARKSMVLLKNEGALPLAASAKSIAVIGPLGDSKADMIGSWSAAGDRKTRPVTLLEGMQARAPKGQTVAYAKGASYAFEDEGKTVGFAEAIALAQKSDVIVAAMGERWDMTGEAASRTSLDLPGNQQALLQELKKTGKPIILVLMSGRPNSIEWADANVDAILEAWYPGTMGAHAIADVLYGDYNPSGKLPATFPRNVGQVPLYYEMKNTGRPIDPARPDAKYVSRYLNTPNTPLYPFGYGLSYTSFTYSPVTLSKASIKPGEPLTASVTVTNSGARDGEEVVQLYVRDLVGSVTRPVKELKGFRKIPLKKGESKTVSFTLTDADLAFTRADMSWGAEPGDFKLWIGPSSAEGSEADFALTQ</sequence>
<evidence type="ECO:0000256" key="14">
    <source>
        <dbReference type="SAM" id="SignalP"/>
    </source>
</evidence>